<dbReference type="AlphaFoldDB" id="A0A2G9XBH3"/>
<protein>
    <recommendedName>
        <fullName evidence="3">4Fe-4S ferredoxin-type domain-containing protein</fullName>
    </recommendedName>
</protein>
<evidence type="ECO:0008006" key="3">
    <source>
        <dbReference type="Google" id="ProtNLM"/>
    </source>
</evidence>
<reference evidence="1 2" key="1">
    <citation type="submission" date="2017-09" db="EMBL/GenBank/DDBJ databases">
        <title>Depth-based differentiation of microbial function through sediment-hosted aquifers and enrichment of novel symbionts in the deep terrestrial subsurface.</title>
        <authorList>
            <person name="Probst A.J."/>
            <person name="Ladd B."/>
            <person name="Jarett J.K."/>
            <person name="Geller-Mcgrath D.E."/>
            <person name="Sieber C.M."/>
            <person name="Emerson J.B."/>
            <person name="Anantharaman K."/>
            <person name="Thomas B.C."/>
            <person name="Malmstrom R."/>
            <person name="Stieglmeier M."/>
            <person name="Klingl A."/>
            <person name="Woyke T."/>
            <person name="Ryan C.M."/>
            <person name="Banfield J.F."/>
        </authorList>
    </citation>
    <scope>NUCLEOTIDE SEQUENCE [LARGE SCALE GENOMIC DNA]</scope>
    <source>
        <strain evidence="1">CG23_combo_of_CG06-09_8_20_14_all_40_14</strain>
    </source>
</reference>
<evidence type="ECO:0000313" key="1">
    <source>
        <dbReference type="EMBL" id="PIP04328.1"/>
    </source>
</evidence>
<gene>
    <name evidence="1" type="ORF">COX53_03155</name>
</gene>
<dbReference type="EMBL" id="PCQY01000036">
    <property type="protein sequence ID" value="PIP04328.1"/>
    <property type="molecule type" value="Genomic_DNA"/>
</dbReference>
<organism evidence="1 2">
    <name type="scientific">candidate division WWE3 bacterium CG23_combo_of_CG06-09_8_20_14_all_40_14</name>
    <dbReference type="NCBI Taxonomy" id="1975095"/>
    <lineage>
        <taxon>Bacteria</taxon>
        <taxon>Katanobacteria</taxon>
    </lineage>
</organism>
<name>A0A2G9XBH3_UNCKA</name>
<accession>A0A2G9XBH3</accession>
<dbReference type="SUPFAM" id="SSF54862">
    <property type="entry name" value="4Fe-4S ferredoxins"/>
    <property type="match status" value="1"/>
</dbReference>
<comment type="caution">
    <text evidence="1">The sequence shown here is derived from an EMBL/GenBank/DDBJ whole genome shotgun (WGS) entry which is preliminary data.</text>
</comment>
<dbReference type="Proteomes" id="UP000231388">
    <property type="component" value="Unassembled WGS sequence"/>
</dbReference>
<sequence>MPRVLSPNEKKCIGCGLCVIKSSLIEGSTIDLGKAFIRIYGRPKSYIISVDYGKKTDFKDIVKICPRNCFEIIEK</sequence>
<proteinExistence type="predicted"/>
<evidence type="ECO:0000313" key="2">
    <source>
        <dbReference type="Proteomes" id="UP000231388"/>
    </source>
</evidence>